<comment type="subcellular location">
    <subcellularLocation>
        <location evidence="1">Cell membrane</location>
        <topology evidence="1">Multi-pass membrane protein</topology>
    </subcellularLocation>
</comment>
<dbReference type="PANTHER" id="PTHR30572">
    <property type="entry name" value="MEMBRANE COMPONENT OF TRANSPORTER-RELATED"/>
    <property type="match status" value="1"/>
</dbReference>
<feature type="transmembrane region" description="Helical" evidence="7">
    <location>
        <begin position="122"/>
        <end position="146"/>
    </location>
</feature>
<protein>
    <submittedName>
        <fullName evidence="9">Putative ABC transport system permease protein</fullName>
    </submittedName>
</protein>
<accession>A0A1H4M380</accession>
<feature type="transmembrane region" description="Helical" evidence="7">
    <location>
        <begin position="63"/>
        <end position="81"/>
    </location>
</feature>
<dbReference type="InterPro" id="IPR003838">
    <property type="entry name" value="ABC3_permease_C"/>
</dbReference>
<feature type="domain" description="ABC3 transporter permease C-terminal" evidence="8">
    <location>
        <begin position="36"/>
        <end position="149"/>
    </location>
</feature>
<evidence type="ECO:0000256" key="2">
    <source>
        <dbReference type="ARBA" id="ARBA00022475"/>
    </source>
</evidence>
<dbReference type="InterPro" id="IPR050250">
    <property type="entry name" value="Macrolide_Exporter_MacB"/>
</dbReference>
<organism evidence="9 10">
    <name type="scientific">Terriglobus roseus</name>
    <dbReference type="NCBI Taxonomy" id="392734"/>
    <lineage>
        <taxon>Bacteria</taxon>
        <taxon>Pseudomonadati</taxon>
        <taxon>Acidobacteriota</taxon>
        <taxon>Terriglobia</taxon>
        <taxon>Terriglobales</taxon>
        <taxon>Acidobacteriaceae</taxon>
        <taxon>Terriglobus</taxon>
    </lineage>
</organism>
<dbReference type="GO" id="GO:0022857">
    <property type="term" value="F:transmembrane transporter activity"/>
    <property type="evidence" value="ECO:0007669"/>
    <property type="project" value="TreeGrafter"/>
</dbReference>
<proteinExistence type="inferred from homology"/>
<evidence type="ECO:0000256" key="6">
    <source>
        <dbReference type="ARBA" id="ARBA00038076"/>
    </source>
</evidence>
<reference evidence="9 10" key="1">
    <citation type="submission" date="2016-10" db="EMBL/GenBank/DDBJ databases">
        <authorList>
            <person name="de Groot N.N."/>
        </authorList>
    </citation>
    <scope>NUCLEOTIDE SEQUENCE [LARGE SCALE GENOMIC DNA]</scope>
    <source>
        <strain evidence="9 10">AB35.6</strain>
    </source>
</reference>
<name>A0A1H4M380_9BACT</name>
<evidence type="ECO:0000313" key="10">
    <source>
        <dbReference type="Proteomes" id="UP000182409"/>
    </source>
</evidence>
<dbReference type="EMBL" id="FNSD01000001">
    <property type="protein sequence ID" value="SEB76955.1"/>
    <property type="molecule type" value="Genomic_DNA"/>
</dbReference>
<sequence length="158" mass="17173">MALPVMMILTLAGTTVDPTSHPNKVLIVIRLTVVAMAWLTTGAAALFMTFHRFSEVRERTRQFGILRMLGGSFSLILLLLLQETLLVAVPGTIAGIFLAYLNGLLISAALGDLFVLHTPYSFWLPAGMIAAGIYFAAGYIAAWMAVRIDVLKALAYEE</sequence>
<evidence type="ECO:0000256" key="1">
    <source>
        <dbReference type="ARBA" id="ARBA00004651"/>
    </source>
</evidence>
<evidence type="ECO:0000256" key="5">
    <source>
        <dbReference type="ARBA" id="ARBA00023136"/>
    </source>
</evidence>
<keyword evidence="5 7" id="KW-0472">Membrane</keyword>
<comment type="similarity">
    <text evidence="6">Belongs to the ABC-4 integral membrane protein family.</text>
</comment>
<dbReference type="Proteomes" id="UP000182409">
    <property type="component" value="Unassembled WGS sequence"/>
</dbReference>
<evidence type="ECO:0000256" key="4">
    <source>
        <dbReference type="ARBA" id="ARBA00022989"/>
    </source>
</evidence>
<evidence type="ECO:0000256" key="3">
    <source>
        <dbReference type="ARBA" id="ARBA00022692"/>
    </source>
</evidence>
<evidence type="ECO:0000313" key="9">
    <source>
        <dbReference type="EMBL" id="SEB76955.1"/>
    </source>
</evidence>
<dbReference type="AlphaFoldDB" id="A0A1H4M380"/>
<dbReference type="PANTHER" id="PTHR30572:SF4">
    <property type="entry name" value="ABC TRANSPORTER PERMEASE YTRF"/>
    <property type="match status" value="1"/>
</dbReference>
<keyword evidence="3 7" id="KW-0812">Transmembrane</keyword>
<feature type="transmembrane region" description="Helical" evidence="7">
    <location>
        <begin position="28"/>
        <end position="51"/>
    </location>
</feature>
<feature type="transmembrane region" description="Helical" evidence="7">
    <location>
        <begin position="87"/>
        <end position="110"/>
    </location>
</feature>
<dbReference type="GO" id="GO:0005886">
    <property type="term" value="C:plasma membrane"/>
    <property type="evidence" value="ECO:0007669"/>
    <property type="project" value="UniProtKB-SubCell"/>
</dbReference>
<evidence type="ECO:0000259" key="8">
    <source>
        <dbReference type="Pfam" id="PF02687"/>
    </source>
</evidence>
<keyword evidence="4 7" id="KW-1133">Transmembrane helix</keyword>
<keyword evidence="2" id="KW-1003">Cell membrane</keyword>
<evidence type="ECO:0000256" key="7">
    <source>
        <dbReference type="SAM" id="Phobius"/>
    </source>
</evidence>
<dbReference type="Pfam" id="PF02687">
    <property type="entry name" value="FtsX"/>
    <property type="match status" value="1"/>
</dbReference>
<gene>
    <name evidence="9" type="ORF">SAMN05443244_1791</name>
</gene>